<name>A0AAD5U104_9FUNG</name>
<keyword evidence="12" id="KW-0186">Copper</keyword>
<comment type="caution">
    <text evidence="13">The sequence shown here is derived from an EMBL/GenBank/DDBJ whole genome shotgun (WGS) entry which is preliminary data.</text>
</comment>
<dbReference type="InterPro" id="IPR018267">
    <property type="entry name" value="Ribosomal_eL37_CS"/>
</dbReference>
<evidence type="ECO:0000256" key="10">
    <source>
        <dbReference type="ARBA" id="ARBA00023136"/>
    </source>
</evidence>
<comment type="similarity">
    <text evidence="1">Belongs to the eukaryotic ribosomal protein eL37 family.</text>
</comment>
<protein>
    <recommendedName>
        <fullName evidence="12">Copper transport protein</fullName>
    </recommendedName>
</protein>
<reference evidence="13" key="1">
    <citation type="submission" date="2020-05" db="EMBL/GenBank/DDBJ databases">
        <title>Phylogenomic resolution of chytrid fungi.</title>
        <authorList>
            <person name="Stajich J.E."/>
            <person name="Amses K."/>
            <person name="Simmons R."/>
            <person name="Seto K."/>
            <person name="Myers J."/>
            <person name="Bonds A."/>
            <person name="Quandt C.A."/>
            <person name="Barry K."/>
            <person name="Liu P."/>
            <person name="Grigoriev I."/>
            <person name="Longcore J.E."/>
            <person name="James T.Y."/>
        </authorList>
    </citation>
    <scope>NUCLEOTIDE SEQUENCE</scope>
    <source>
        <strain evidence="13">JEL0476</strain>
    </source>
</reference>
<keyword evidence="14" id="KW-1185">Reference proteome</keyword>
<evidence type="ECO:0000256" key="4">
    <source>
        <dbReference type="ARBA" id="ARBA00022730"/>
    </source>
</evidence>
<organism evidence="13 14">
    <name type="scientific">Clydaea vesicula</name>
    <dbReference type="NCBI Taxonomy" id="447962"/>
    <lineage>
        <taxon>Eukaryota</taxon>
        <taxon>Fungi</taxon>
        <taxon>Fungi incertae sedis</taxon>
        <taxon>Chytridiomycota</taxon>
        <taxon>Chytridiomycota incertae sedis</taxon>
        <taxon>Chytridiomycetes</taxon>
        <taxon>Lobulomycetales</taxon>
        <taxon>Lobulomycetaceae</taxon>
        <taxon>Clydaea</taxon>
    </lineage>
</organism>
<evidence type="ECO:0000256" key="6">
    <source>
        <dbReference type="ARBA" id="ARBA00022833"/>
    </source>
</evidence>
<keyword evidence="12" id="KW-0406">Ion transport</keyword>
<evidence type="ECO:0000256" key="3">
    <source>
        <dbReference type="ARBA" id="ARBA00022723"/>
    </source>
</evidence>
<keyword evidence="9" id="KW-1133">Transmembrane helix</keyword>
<dbReference type="SUPFAM" id="SSF57829">
    <property type="entry name" value="Zn-binding ribosomal proteins"/>
    <property type="match status" value="1"/>
</dbReference>
<proteinExistence type="inferred from homology"/>
<keyword evidence="2" id="KW-0812">Transmembrane</keyword>
<accession>A0AAD5U104</accession>
<evidence type="ECO:0000256" key="11">
    <source>
        <dbReference type="ARBA" id="ARBA00023274"/>
    </source>
</evidence>
<dbReference type="PROSITE" id="PS01077">
    <property type="entry name" value="RIBOSOMAL_L37E"/>
    <property type="match status" value="1"/>
</dbReference>
<evidence type="ECO:0000256" key="1">
    <source>
        <dbReference type="ARBA" id="ARBA00009805"/>
    </source>
</evidence>
<comment type="subcellular location">
    <subcellularLocation>
        <location evidence="12">Membrane</location>
        <topology evidence="12">Multi-pass membrane protein</topology>
    </subcellularLocation>
</comment>
<dbReference type="PANTHER" id="PTHR10768">
    <property type="entry name" value="60S RIBOSOMAL PROTEIN L37"/>
    <property type="match status" value="1"/>
</dbReference>
<dbReference type="GO" id="GO:0006412">
    <property type="term" value="P:translation"/>
    <property type="evidence" value="ECO:0007669"/>
    <property type="project" value="InterPro"/>
</dbReference>
<keyword evidence="7" id="KW-0694">RNA-binding</keyword>
<keyword evidence="4" id="KW-0699">rRNA-binding</keyword>
<comment type="similarity">
    <text evidence="12">Belongs to the copper transporter (Ctr) (TC 1.A.56) family. SLC31A subfamily.</text>
</comment>
<keyword evidence="8 13" id="KW-0689">Ribosomal protein</keyword>
<evidence type="ECO:0000256" key="8">
    <source>
        <dbReference type="ARBA" id="ARBA00022980"/>
    </source>
</evidence>
<dbReference type="GO" id="GO:0008270">
    <property type="term" value="F:zinc ion binding"/>
    <property type="evidence" value="ECO:0007669"/>
    <property type="project" value="UniProtKB-KW"/>
</dbReference>
<gene>
    <name evidence="13" type="primary">RPL37</name>
    <name evidence="13" type="ORF">HK099_006604</name>
</gene>
<dbReference type="GO" id="GO:0005375">
    <property type="term" value="F:copper ion transmembrane transporter activity"/>
    <property type="evidence" value="ECO:0007669"/>
    <property type="project" value="UniProtKB-UniRule"/>
</dbReference>
<evidence type="ECO:0000256" key="2">
    <source>
        <dbReference type="ARBA" id="ARBA00022692"/>
    </source>
</evidence>
<dbReference type="InterPro" id="IPR011331">
    <property type="entry name" value="Ribosomal_eL37/eL43"/>
</dbReference>
<dbReference type="GO" id="GO:0016020">
    <property type="term" value="C:membrane"/>
    <property type="evidence" value="ECO:0007669"/>
    <property type="project" value="UniProtKB-SubCell"/>
</dbReference>
<dbReference type="GO" id="GO:0003735">
    <property type="term" value="F:structural constituent of ribosome"/>
    <property type="evidence" value="ECO:0007669"/>
    <property type="project" value="InterPro"/>
</dbReference>
<dbReference type="EMBL" id="JADGJW010000580">
    <property type="protein sequence ID" value="KAJ3214959.1"/>
    <property type="molecule type" value="Genomic_DNA"/>
</dbReference>
<evidence type="ECO:0000256" key="5">
    <source>
        <dbReference type="ARBA" id="ARBA00022771"/>
    </source>
</evidence>
<dbReference type="GO" id="GO:0022625">
    <property type="term" value="C:cytosolic large ribosomal subunit"/>
    <property type="evidence" value="ECO:0007669"/>
    <property type="project" value="TreeGrafter"/>
</dbReference>
<keyword evidence="12" id="KW-0187">Copper transport</keyword>
<dbReference type="Pfam" id="PF04145">
    <property type="entry name" value="Ctr"/>
    <property type="match status" value="1"/>
</dbReference>
<dbReference type="Proteomes" id="UP001211065">
    <property type="component" value="Unassembled WGS sequence"/>
</dbReference>
<dbReference type="InterPro" id="IPR007274">
    <property type="entry name" value="Cop_transporter"/>
</dbReference>
<keyword evidence="11" id="KW-0687">Ribonucleoprotein</keyword>
<dbReference type="FunFam" id="2.20.25.30:FF:000001">
    <property type="entry name" value="Ribosomal protein L37"/>
    <property type="match status" value="1"/>
</dbReference>
<sequence>MSFMSGCSLQNKGYSSFSVLSNICTSDMTRMRSCSNYVKICGIDNSKSNNPTPTMDPFEFFKYKTKVLQCSREPYLKYLPPSSVLNDNIKSICDEMEMLVYSDLCKSMPGMDQCFEWKKMCHFNPNEKHFCLDEDFYSEKPAPQMKMYFHNGLSEYILLKGWVPKTRLEYYLSMLALFSISVFYELLTVIQLLFECRIKQAEKVGKSYKGFPFFLENENVSEESETLLNTLPSPKFKVKISKSWKGLKESGMDLLLGLLNENIFNLVVRSILKFMQTKGTCSFGKRHVKTHTLCKRCGRRSFHNQKKTCAQCGYPAAKLRSFNWSVKGKRRSTTGTGRMAHLKNMPRRFKNGFREGTTAKKVTASK</sequence>
<dbReference type="AlphaFoldDB" id="A0AAD5U104"/>
<keyword evidence="12" id="KW-0813">Transport</keyword>
<evidence type="ECO:0000256" key="7">
    <source>
        <dbReference type="ARBA" id="ARBA00022884"/>
    </source>
</evidence>
<keyword evidence="5" id="KW-0863">Zinc-finger</keyword>
<evidence type="ECO:0000313" key="13">
    <source>
        <dbReference type="EMBL" id="KAJ3214959.1"/>
    </source>
</evidence>
<dbReference type="Pfam" id="PF01907">
    <property type="entry name" value="Ribosomal_L37e"/>
    <property type="match status" value="1"/>
</dbReference>
<evidence type="ECO:0000256" key="9">
    <source>
        <dbReference type="ARBA" id="ARBA00022989"/>
    </source>
</evidence>
<dbReference type="InterPro" id="IPR011332">
    <property type="entry name" value="Ribosomal_zn-bd"/>
</dbReference>
<dbReference type="PANTHER" id="PTHR10768:SF0">
    <property type="entry name" value="RIBOSOMAL PROTEIN L37"/>
    <property type="match status" value="1"/>
</dbReference>
<keyword evidence="10 12" id="KW-0472">Membrane</keyword>
<evidence type="ECO:0000313" key="14">
    <source>
        <dbReference type="Proteomes" id="UP001211065"/>
    </source>
</evidence>
<dbReference type="Gene3D" id="2.20.25.30">
    <property type="match status" value="1"/>
</dbReference>
<evidence type="ECO:0000256" key="12">
    <source>
        <dbReference type="RuleBase" id="RU367022"/>
    </source>
</evidence>
<dbReference type="InterPro" id="IPR001569">
    <property type="entry name" value="Ribosomal_eL37"/>
</dbReference>
<keyword evidence="6" id="KW-0862">Zinc</keyword>
<keyword evidence="3" id="KW-0479">Metal-binding</keyword>
<dbReference type="GO" id="GO:0019843">
    <property type="term" value="F:rRNA binding"/>
    <property type="evidence" value="ECO:0007669"/>
    <property type="project" value="UniProtKB-KW"/>
</dbReference>